<evidence type="ECO:0000313" key="2">
    <source>
        <dbReference type="EMBL" id="HJH43586.1"/>
    </source>
</evidence>
<protein>
    <submittedName>
        <fullName evidence="2">Molecular chaperone TorD family protein</fullName>
    </submittedName>
</protein>
<reference evidence="3 4" key="1">
    <citation type="journal article" date="2018" name="Int. J. Syst. Evol. Microbiol.">
        <title>Rubneribacter badeniensis gen. nov., sp. nov. and Enteroscipio rubneri gen. nov., sp. nov., new members of the Eggerthellaceae isolated from human faeces.</title>
        <authorList>
            <person name="Danylec N."/>
            <person name="Gobl A."/>
            <person name="Stoll D.A."/>
            <person name="Hetzer B."/>
            <person name="Kulling S.E."/>
            <person name="Huch M."/>
        </authorList>
    </citation>
    <scope>NUCLEOTIDE SEQUENCE [LARGE SCALE GENOMIC DNA]</scope>
    <source>
        <strain evidence="3 4">ResAG-85</strain>
    </source>
</reference>
<dbReference type="Proteomes" id="UP000789325">
    <property type="component" value="Unassembled WGS sequence"/>
</dbReference>
<dbReference type="AlphaFoldDB" id="A0A2K2U3W6"/>
<dbReference type="InterPro" id="IPR036411">
    <property type="entry name" value="TorD-like_sf"/>
</dbReference>
<keyword evidence="1" id="KW-0143">Chaperone</keyword>
<evidence type="ECO:0000256" key="1">
    <source>
        <dbReference type="ARBA" id="ARBA00023186"/>
    </source>
</evidence>
<reference evidence="2" key="2">
    <citation type="journal article" date="2021" name="PeerJ">
        <title>Extensive microbial diversity within the chicken gut microbiome revealed by metagenomics and culture.</title>
        <authorList>
            <person name="Gilroy R."/>
            <person name="Ravi A."/>
            <person name="Getino M."/>
            <person name="Pursley I."/>
            <person name="Horton D.L."/>
            <person name="Alikhan N.F."/>
            <person name="Baker D."/>
            <person name="Gharbi K."/>
            <person name="Hall N."/>
            <person name="Watson M."/>
            <person name="Adriaenssens E.M."/>
            <person name="Foster-Nyarko E."/>
            <person name="Jarju S."/>
            <person name="Secka A."/>
            <person name="Antonio M."/>
            <person name="Oren A."/>
            <person name="Chaudhuri R.R."/>
            <person name="La Ragione R."/>
            <person name="Hildebrand F."/>
            <person name="Pallen M.J."/>
        </authorList>
    </citation>
    <scope>NUCLEOTIDE SEQUENCE</scope>
    <source>
        <strain evidence="2">USAMLcec12-2067</strain>
    </source>
</reference>
<dbReference type="PANTHER" id="PTHR34227:SF1">
    <property type="entry name" value="DIMETHYL SULFOXIDE REDUCTASE CHAPERONE-RELATED"/>
    <property type="match status" value="1"/>
</dbReference>
<comment type="caution">
    <text evidence="3">The sequence shown here is derived from an EMBL/GenBank/DDBJ whole genome shotgun (WGS) entry which is preliminary data.</text>
</comment>
<evidence type="ECO:0000313" key="4">
    <source>
        <dbReference type="Proteomes" id="UP000236488"/>
    </source>
</evidence>
<keyword evidence="4" id="KW-1185">Reference proteome</keyword>
<proteinExistence type="predicted"/>
<dbReference type="Pfam" id="PF02613">
    <property type="entry name" value="Nitrate_red_del"/>
    <property type="match status" value="1"/>
</dbReference>
<dbReference type="SUPFAM" id="SSF89155">
    <property type="entry name" value="TorD-like"/>
    <property type="match status" value="1"/>
</dbReference>
<dbReference type="RefSeq" id="WP_087197154.1">
    <property type="nucleotide sequence ID" value="NZ_DBEYRC010000013.1"/>
</dbReference>
<dbReference type="InterPro" id="IPR050289">
    <property type="entry name" value="TorD/DmsD_chaperones"/>
</dbReference>
<organism evidence="3 4">
    <name type="scientific">Rubneribacter badeniensis</name>
    <dbReference type="NCBI Taxonomy" id="2070688"/>
    <lineage>
        <taxon>Bacteria</taxon>
        <taxon>Bacillati</taxon>
        <taxon>Actinomycetota</taxon>
        <taxon>Coriobacteriia</taxon>
        <taxon>Eggerthellales</taxon>
        <taxon>Eggerthellaceae</taxon>
        <taxon>Rubneribacter</taxon>
    </lineage>
</organism>
<dbReference type="EMBL" id="DYZL01000154">
    <property type="protein sequence ID" value="HJH43586.1"/>
    <property type="molecule type" value="Genomic_DNA"/>
</dbReference>
<gene>
    <name evidence="3" type="ORF">C2L80_08865</name>
    <name evidence="2" type="ORF">K8V16_07295</name>
</gene>
<dbReference type="Gene3D" id="1.10.3480.10">
    <property type="entry name" value="TorD-like"/>
    <property type="match status" value="1"/>
</dbReference>
<dbReference type="InterPro" id="IPR020945">
    <property type="entry name" value="DMSO/NO3_reduct_chaperone"/>
</dbReference>
<dbReference type="EMBL" id="PPEL01000053">
    <property type="protein sequence ID" value="PNV65016.1"/>
    <property type="molecule type" value="Genomic_DNA"/>
</dbReference>
<sequence length="224" mass="24374">MERQDGVKKAVGRADVCELLASAFSFPDERLAAGLCDGALAADAEACLRDAGADEAVAQEVADGLRAWAGGDAAELCARMRKTYSRLYLAPGGRTPVFPYESAFLHVERELPGIPTLFRSPVTLDVERQMREAGVVAKNGRKEPCDSVFEEFEFLSYLFAKQADALSRMADDEAVAWGERARTFARDHVLAWLPQFMRRTQELADGEPYAALAVLGAAALEAIV</sequence>
<dbReference type="PANTHER" id="PTHR34227">
    <property type="entry name" value="CHAPERONE PROTEIN YCDY"/>
    <property type="match status" value="1"/>
</dbReference>
<accession>A0A2K2U3W6</accession>
<reference evidence="2" key="3">
    <citation type="submission" date="2021-09" db="EMBL/GenBank/DDBJ databases">
        <authorList>
            <person name="Gilroy R."/>
        </authorList>
    </citation>
    <scope>NUCLEOTIDE SEQUENCE</scope>
    <source>
        <strain evidence="2">USAMLcec12-2067</strain>
    </source>
</reference>
<dbReference type="Proteomes" id="UP000236488">
    <property type="component" value="Unassembled WGS sequence"/>
</dbReference>
<name>A0A2K2U3W6_9ACTN</name>
<evidence type="ECO:0000313" key="3">
    <source>
        <dbReference type="EMBL" id="PNV65016.1"/>
    </source>
</evidence>